<evidence type="ECO:0000313" key="1">
    <source>
        <dbReference type="EMBL" id="AQQ53526.1"/>
    </source>
</evidence>
<evidence type="ECO:0000313" key="2">
    <source>
        <dbReference type="Proteomes" id="UP000188184"/>
    </source>
</evidence>
<dbReference type="OrthoDB" id="2740354at2"/>
<dbReference type="AlphaFoldDB" id="A0A1Q2KZF4"/>
<gene>
    <name evidence="1" type="ORF">B0X71_10885</name>
</gene>
<keyword evidence="2" id="KW-1185">Reference proteome</keyword>
<sequence>MADKEYYLTVIQPEVDRIAAEFYPAWDAVWKQTMGAVELDSITTEQAEKNMAELEEMYIRLQKEISILPQAGHWFAAILCIISR</sequence>
<accession>A0A1Q2KZF4</accession>
<proteinExistence type="predicted"/>
<dbReference type="EMBL" id="CP019640">
    <property type="protein sequence ID" value="AQQ53526.1"/>
    <property type="molecule type" value="Genomic_DNA"/>
</dbReference>
<name>A0A1Q2KZF4_9BACL</name>
<dbReference type="Proteomes" id="UP000188184">
    <property type="component" value="Chromosome"/>
</dbReference>
<reference evidence="1 2" key="1">
    <citation type="submission" date="2017-02" db="EMBL/GenBank/DDBJ databases">
        <title>The complete genomic sequence of a novel cold adapted crude oil-degrading bacterium Planococcus qaidamina Y42.</title>
        <authorList>
            <person name="Yang R."/>
        </authorList>
    </citation>
    <scope>NUCLEOTIDE SEQUENCE [LARGE SCALE GENOMIC DNA]</scope>
    <source>
        <strain evidence="1 2">Y42</strain>
    </source>
</reference>
<dbReference type="KEGG" id="pmar:B0X71_10885"/>
<dbReference type="RefSeq" id="WP_077589423.1">
    <property type="nucleotide sequence ID" value="NZ_CP019640.1"/>
</dbReference>
<organism evidence="1 2">
    <name type="scientific">Planococcus lenghuensis</name>
    <dbReference type="NCBI Taxonomy" id="2213202"/>
    <lineage>
        <taxon>Bacteria</taxon>
        <taxon>Bacillati</taxon>
        <taxon>Bacillota</taxon>
        <taxon>Bacilli</taxon>
        <taxon>Bacillales</taxon>
        <taxon>Caryophanaceae</taxon>
        <taxon>Planococcus</taxon>
    </lineage>
</organism>
<protein>
    <submittedName>
        <fullName evidence="1">Uncharacterized protein</fullName>
    </submittedName>
</protein>